<dbReference type="EMBL" id="CP165647">
    <property type="protein sequence ID" value="XDU62278.1"/>
    <property type="molecule type" value="Genomic_DNA"/>
</dbReference>
<accession>A0AB39V508</accession>
<evidence type="ECO:0000256" key="1">
    <source>
        <dbReference type="SAM" id="Coils"/>
    </source>
</evidence>
<organism evidence="2">
    <name type="scientific">Leptotrichia alba</name>
    <dbReference type="NCBI Taxonomy" id="3239304"/>
    <lineage>
        <taxon>Bacteria</taxon>
        <taxon>Fusobacteriati</taxon>
        <taxon>Fusobacteriota</taxon>
        <taxon>Fusobacteriia</taxon>
        <taxon>Fusobacteriales</taxon>
        <taxon>Leptotrichiaceae</taxon>
        <taxon>Leptotrichia</taxon>
    </lineage>
</organism>
<dbReference type="RefSeq" id="WP_369715974.1">
    <property type="nucleotide sequence ID" value="NZ_CP165647.1"/>
</dbReference>
<name>A0AB39V508_9FUSO</name>
<dbReference type="AlphaFoldDB" id="A0AB39V508"/>
<proteinExistence type="predicted"/>
<gene>
    <name evidence="2" type="ORF">AB8B28_11750</name>
</gene>
<evidence type="ECO:0000313" key="2">
    <source>
        <dbReference type="EMBL" id="XDU62278.1"/>
    </source>
</evidence>
<keyword evidence="1" id="KW-0175">Coiled coil</keyword>
<reference evidence="2" key="1">
    <citation type="submission" date="2024-07" db="EMBL/GenBank/DDBJ databases">
        <authorList>
            <person name="Li X.-J."/>
            <person name="Wang X."/>
        </authorList>
    </citation>
    <scope>NUCLEOTIDE SEQUENCE</scope>
    <source>
        <strain evidence="2">HSP-536</strain>
    </source>
</reference>
<feature type="coiled-coil region" evidence="1">
    <location>
        <begin position="20"/>
        <end position="47"/>
    </location>
</feature>
<protein>
    <submittedName>
        <fullName evidence="2">UDP-glucose 4-epimerase</fullName>
    </submittedName>
</protein>
<sequence length="75" mass="8746">MLYTVDVNSNLMNEFKKEVKENGENENEVLSALLREYLEDLRDAKELDKAIEESDGKFYSLNDVIKELGFENELL</sequence>
<dbReference type="KEGG" id="lala:AB8B28_11750"/>